<sequence>MELHHMQSGRLTYDLDIAITVNDWEQWLSVEQELLKLENFTMDNDQKQRFIYKDTLQQDIVPFAYNHLKVSFYLMVLLLIDKSSQKTRRSFFFVNGN</sequence>
<proteinExistence type="predicted"/>
<accession>A0ABT6FSI5</accession>
<keyword evidence="2" id="KW-1185">Reference proteome</keyword>
<dbReference type="Proteomes" id="UP001153642">
    <property type="component" value="Unassembled WGS sequence"/>
</dbReference>
<dbReference type="EMBL" id="JAPMUA010000003">
    <property type="protein sequence ID" value="MDG3586014.1"/>
    <property type="molecule type" value="Genomic_DNA"/>
</dbReference>
<reference evidence="1" key="1">
    <citation type="submission" date="2022-11" db="EMBL/GenBank/DDBJ databases">
        <title>High-quality draft genome sequence of Galbibacter sp. strain CMA-7.</title>
        <authorList>
            <person name="Wei L."/>
            <person name="Dong C."/>
            <person name="Shao Z."/>
        </authorList>
    </citation>
    <scope>NUCLEOTIDE SEQUENCE</scope>
    <source>
        <strain evidence="1">CMA-7</strain>
    </source>
</reference>
<evidence type="ECO:0000313" key="2">
    <source>
        <dbReference type="Proteomes" id="UP001153642"/>
    </source>
</evidence>
<evidence type="ECO:0000313" key="1">
    <source>
        <dbReference type="EMBL" id="MDG3586014.1"/>
    </source>
</evidence>
<protein>
    <submittedName>
        <fullName evidence="1">Uncharacterized protein</fullName>
    </submittedName>
</protein>
<organism evidence="1 2">
    <name type="scientific">Galbibacter pacificus</name>
    <dbReference type="NCBI Taxonomy" id="2996052"/>
    <lineage>
        <taxon>Bacteria</taxon>
        <taxon>Pseudomonadati</taxon>
        <taxon>Bacteroidota</taxon>
        <taxon>Flavobacteriia</taxon>
        <taxon>Flavobacteriales</taxon>
        <taxon>Flavobacteriaceae</taxon>
        <taxon>Galbibacter</taxon>
    </lineage>
</organism>
<dbReference type="RefSeq" id="WP_277900072.1">
    <property type="nucleotide sequence ID" value="NZ_JAPMUA010000003.1"/>
</dbReference>
<comment type="caution">
    <text evidence="1">The sequence shown here is derived from an EMBL/GenBank/DDBJ whole genome shotgun (WGS) entry which is preliminary data.</text>
</comment>
<gene>
    <name evidence="1" type="ORF">OSR52_09035</name>
</gene>
<name>A0ABT6FSI5_9FLAO</name>